<comment type="caution">
    <text evidence="2">The sequence shown here is derived from an EMBL/GenBank/DDBJ whole genome shotgun (WGS) entry which is preliminary data.</text>
</comment>
<sequence>MLGSYPSISQGTKNRLGEAEDEGGEESVEEENSEETEVEAAFSGAPEASEVPNLALSHQPLVSQAEPNFLKMIEKITQLKGKLT</sequence>
<evidence type="ECO:0000313" key="2">
    <source>
        <dbReference type="EMBL" id="MBW0470199.1"/>
    </source>
</evidence>
<name>A0A9Q3GKB7_9BASI</name>
<organism evidence="2 3">
    <name type="scientific">Austropuccinia psidii MF-1</name>
    <dbReference type="NCBI Taxonomy" id="1389203"/>
    <lineage>
        <taxon>Eukaryota</taxon>
        <taxon>Fungi</taxon>
        <taxon>Dikarya</taxon>
        <taxon>Basidiomycota</taxon>
        <taxon>Pucciniomycotina</taxon>
        <taxon>Pucciniomycetes</taxon>
        <taxon>Pucciniales</taxon>
        <taxon>Sphaerophragmiaceae</taxon>
        <taxon>Austropuccinia</taxon>
    </lineage>
</organism>
<feature type="compositionally biased region" description="Polar residues" evidence="1">
    <location>
        <begin position="1"/>
        <end position="13"/>
    </location>
</feature>
<dbReference type="EMBL" id="AVOT02002394">
    <property type="protein sequence ID" value="MBW0470199.1"/>
    <property type="molecule type" value="Genomic_DNA"/>
</dbReference>
<dbReference type="AlphaFoldDB" id="A0A9Q3GKB7"/>
<evidence type="ECO:0000256" key="1">
    <source>
        <dbReference type="SAM" id="MobiDB-lite"/>
    </source>
</evidence>
<gene>
    <name evidence="2" type="ORF">O181_009914</name>
</gene>
<feature type="region of interest" description="Disordered" evidence="1">
    <location>
        <begin position="1"/>
        <end position="55"/>
    </location>
</feature>
<proteinExistence type="predicted"/>
<evidence type="ECO:0000313" key="3">
    <source>
        <dbReference type="Proteomes" id="UP000765509"/>
    </source>
</evidence>
<accession>A0A9Q3GKB7</accession>
<reference evidence="2" key="1">
    <citation type="submission" date="2021-03" db="EMBL/GenBank/DDBJ databases">
        <title>Draft genome sequence of rust myrtle Austropuccinia psidii MF-1, a brazilian biotype.</title>
        <authorList>
            <person name="Quecine M.C."/>
            <person name="Pachon D.M.R."/>
            <person name="Bonatelli M.L."/>
            <person name="Correr F.H."/>
            <person name="Franceschini L.M."/>
            <person name="Leite T.F."/>
            <person name="Margarido G.R.A."/>
            <person name="Almeida C.A."/>
            <person name="Ferrarezi J.A."/>
            <person name="Labate C.A."/>
        </authorList>
    </citation>
    <scope>NUCLEOTIDE SEQUENCE</scope>
    <source>
        <strain evidence="2">MF-1</strain>
    </source>
</reference>
<keyword evidence="3" id="KW-1185">Reference proteome</keyword>
<protein>
    <submittedName>
        <fullName evidence="2">Uncharacterized protein</fullName>
    </submittedName>
</protein>
<dbReference type="Proteomes" id="UP000765509">
    <property type="component" value="Unassembled WGS sequence"/>
</dbReference>
<feature type="compositionally biased region" description="Acidic residues" evidence="1">
    <location>
        <begin position="19"/>
        <end position="38"/>
    </location>
</feature>